<dbReference type="InterPro" id="IPR050494">
    <property type="entry name" value="Ser_Thr_dual-spec_kinase"/>
</dbReference>
<feature type="compositionally biased region" description="Polar residues" evidence="7">
    <location>
        <begin position="630"/>
        <end position="644"/>
    </location>
</feature>
<dbReference type="EMBL" id="QEAM01000018">
    <property type="protein sequence ID" value="TPX50423.1"/>
    <property type="molecule type" value="Genomic_DNA"/>
</dbReference>
<evidence type="ECO:0000256" key="7">
    <source>
        <dbReference type="SAM" id="MobiDB-lite"/>
    </source>
</evidence>
<gene>
    <name evidence="9" type="ORF">SeLEV6574_g00922</name>
</gene>
<comment type="caution">
    <text evidence="9">The sequence shown here is derived from an EMBL/GenBank/DDBJ whole genome shotgun (WGS) entry which is preliminary data.</text>
</comment>
<dbReference type="Pfam" id="PF00069">
    <property type="entry name" value="Pkinase"/>
    <property type="match status" value="1"/>
</dbReference>
<dbReference type="Gene3D" id="1.10.510.10">
    <property type="entry name" value="Transferase(Phosphotransferase) domain 1"/>
    <property type="match status" value="1"/>
</dbReference>
<dbReference type="InterPro" id="IPR000719">
    <property type="entry name" value="Prot_kinase_dom"/>
</dbReference>
<feature type="compositionally biased region" description="Gly residues" evidence="7">
    <location>
        <begin position="682"/>
        <end position="697"/>
    </location>
</feature>
<feature type="compositionally biased region" description="Low complexity" evidence="7">
    <location>
        <begin position="503"/>
        <end position="516"/>
    </location>
</feature>
<proteinExistence type="predicted"/>
<evidence type="ECO:0000259" key="8">
    <source>
        <dbReference type="PROSITE" id="PS50011"/>
    </source>
</evidence>
<keyword evidence="4" id="KW-0418">Kinase</keyword>
<protein>
    <recommendedName>
        <fullName evidence="8">Protein kinase domain-containing protein</fullName>
    </recommendedName>
</protein>
<dbReference type="SUPFAM" id="SSF56112">
    <property type="entry name" value="Protein kinase-like (PK-like)"/>
    <property type="match status" value="1"/>
</dbReference>
<dbReference type="GO" id="GO:0005524">
    <property type="term" value="F:ATP binding"/>
    <property type="evidence" value="ECO:0007669"/>
    <property type="project" value="UniProtKB-UniRule"/>
</dbReference>
<evidence type="ECO:0000256" key="4">
    <source>
        <dbReference type="ARBA" id="ARBA00022777"/>
    </source>
</evidence>
<dbReference type="Gene3D" id="3.30.200.20">
    <property type="entry name" value="Phosphorylase Kinase, domain 1"/>
    <property type="match status" value="1"/>
</dbReference>
<keyword evidence="1" id="KW-0723">Serine/threonine-protein kinase</keyword>
<evidence type="ECO:0000256" key="3">
    <source>
        <dbReference type="ARBA" id="ARBA00022741"/>
    </source>
</evidence>
<organism evidence="9 10">
    <name type="scientific">Synchytrium endobioticum</name>
    <dbReference type="NCBI Taxonomy" id="286115"/>
    <lineage>
        <taxon>Eukaryota</taxon>
        <taxon>Fungi</taxon>
        <taxon>Fungi incertae sedis</taxon>
        <taxon>Chytridiomycota</taxon>
        <taxon>Chytridiomycota incertae sedis</taxon>
        <taxon>Chytridiomycetes</taxon>
        <taxon>Synchytriales</taxon>
        <taxon>Synchytriaceae</taxon>
        <taxon>Synchytrium</taxon>
    </lineage>
</organism>
<dbReference type="SMART" id="SM00220">
    <property type="entry name" value="S_TKc"/>
    <property type="match status" value="1"/>
</dbReference>
<feature type="compositionally biased region" description="Low complexity" evidence="7">
    <location>
        <begin position="570"/>
        <end position="590"/>
    </location>
</feature>
<feature type="region of interest" description="Disordered" evidence="7">
    <location>
        <begin position="45"/>
        <end position="89"/>
    </location>
</feature>
<dbReference type="AlphaFoldDB" id="A0A507DFP3"/>
<dbReference type="InterPro" id="IPR008271">
    <property type="entry name" value="Ser/Thr_kinase_AS"/>
</dbReference>
<dbReference type="PANTHER" id="PTHR24058:SF28">
    <property type="entry name" value="SERINE_THREONINE-PROTEIN KINASE MINIBRAIN"/>
    <property type="match status" value="1"/>
</dbReference>
<dbReference type="Proteomes" id="UP000320475">
    <property type="component" value="Unassembled WGS sequence"/>
</dbReference>
<dbReference type="PROSITE" id="PS50011">
    <property type="entry name" value="PROTEIN_KINASE_DOM"/>
    <property type="match status" value="1"/>
</dbReference>
<dbReference type="PROSITE" id="PS00108">
    <property type="entry name" value="PROTEIN_KINASE_ST"/>
    <property type="match status" value="1"/>
</dbReference>
<dbReference type="InterPro" id="IPR011009">
    <property type="entry name" value="Kinase-like_dom_sf"/>
</dbReference>
<feature type="region of interest" description="Disordered" evidence="7">
    <location>
        <begin position="360"/>
        <end position="381"/>
    </location>
</feature>
<dbReference type="VEuPathDB" id="FungiDB:SeMB42_g00354"/>
<evidence type="ECO:0000256" key="2">
    <source>
        <dbReference type="ARBA" id="ARBA00022679"/>
    </source>
</evidence>
<keyword evidence="5 6" id="KW-0067">ATP-binding</keyword>
<keyword evidence="3 6" id="KW-0547">Nucleotide-binding</keyword>
<evidence type="ECO:0000256" key="5">
    <source>
        <dbReference type="ARBA" id="ARBA00022840"/>
    </source>
</evidence>
<evidence type="ECO:0000313" key="10">
    <source>
        <dbReference type="Proteomes" id="UP000320475"/>
    </source>
</evidence>
<evidence type="ECO:0000313" key="9">
    <source>
        <dbReference type="EMBL" id="TPX50423.1"/>
    </source>
</evidence>
<sequence>MDLDSSPLRDRQQYRDYRSGPLYKLTTKLLHTYVHINNVYYEATARKKRSPQPSTPTHLPVNPPTLSNSPRRNREIHSTEHPHELTKNNYGYDDENDDYIIHQGESWYGRFIIMRLLGRGSFGQVVEAQDLHVPSQHNRVAIKIIKNRKTFKAQALIEIKILEYLNQADVDDSKHIVRIKEYFVHRGHLCIVYEMLSFNLYELLKSVDLRGVSLNLVRKFAHQLLVALSFLSQSDVQVIHCDMKPENILLQYPNRSLLKVIDFGSSCFTNERTYSYIQSRFYRSPEVILGAPYSCSIDMWSLGCILMELLTGTPVFPGANEHDQLVVITHLLGPLPASLVATGQRDKINRLTARNIDGTYSVIPSPRSRSSRNGHQGSDTLPMLAPAATSYAVEGSIQSGGLVGSGEFSPRRALWDIVRERIHDDCYRLPVPDPPPMKSMPFNQHPYPQTTALDYLNFSKLVERMLDYDVGRRISPNDALKHEFFTSMFDQEVNTKLTSTGDSGESLVTTSSPSSSRHTHYVSVALPSAPGRMPSTISTPASTQGRASAFTPPSSRNPKPTLSLPSQQSPAAARPNVTRAAAAARAAAAPLSVPRDFDHLRAHGAPTPTGTTEHGDLTHSRPEVKRHKSSNPSTVGQLRTYNTRSRPDSSPLDSTASRSASTSRAGSRSASNSRARTRRHGGGGAGSRGGGVGGLAK</sequence>
<accession>A0A507DFP3</accession>
<evidence type="ECO:0000256" key="6">
    <source>
        <dbReference type="PROSITE-ProRule" id="PRU10141"/>
    </source>
</evidence>
<feature type="region of interest" description="Disordered" evidence="7">
    <location>
        <begin position="496"/>
        <end position="697"/>
    </location>
</feature>
<dbReference type="OrthoDB" id="9332038at2759"/>
<dbReference type="InterPro" id="IPR017441">
    <property type="entry name" value="Protein_kinase_ATP_BS"/>
</dbReference>
<keyword evidence="2" id="KW-0808">Transferase</keyword>
<dbReference type="PROSITE" id="PS00107">
    <property type="entry name" value="PROTEIN_KINASE_ATP"/>
    <property type="match status" value="1"/>
</dbReference>
<feature type="binding site" evidence="6">
    <location>
        <position position="143"/>
    </location>
    <ligand>
        <name>ATP</name>
        <dbReference type="ChEBI" id="CHEBI:30616"/>
    </ligand>
</feature>
<feature type="compositionally biased region" description="Low complexity" evidence="7">
    <location>
        <begin position="654"/>
        <end position="674"/>
    </location>
</feature>
<feature type="compositionally biased region" description="Basic and acidic residues" evidence="7">
    <location>
        <begin position="613"/>
        <end position="623"/>
    </location>
</feature>
<dbReference type="GO" id="GO:0004674">
    <property type="term" value="F:protein serine/threonine kinase activity"/>
    <property type="evidence" value="ECO:0007669"/>
    <property type="project" value="UniProtKB-KW"/>
</dbReference>
<reference evidence="9 10" key="1">
    <citation type="journal article" date="2019" name="Sci. Rep.">
        <title>Comparative genomics of chytrid fungi reveal insights into the obligate biotrophic and pathogenic lifestyle of Synchytrium endobioticum.</title>
        <authorList>
            <person name="van de Vossenberg B.T.L.H."/>
            <person name="Warris S."/>
            <person name="Nguyen H.D.T."/>
            <person name="van Gent-Pelzer M.P.E."/>
            <person name="Joly D.L."/>
            <person name="van de Geest H.C."/>
            <person name="Bonants P.J.M."/>
            <person name="Smith D.S."/>
            <person name="Levesque C.A."/>
            <person name="van der Lee T.A.J."/>
        </authorList>
    </citation>
    <scope>NUCLEOTIDE SEQUENCE [LARGE SCALE GENOMIC DNA]</scope>
    <source>
        <strain evidence="9 10">LEV6574</strain>
    </source>
</reference>
<feature type="compositionally biased region" description="Basic and acidic residues" evidence="7">
    <location>
        <begin position="72"/>
        <end position="86"/>
    </location>
</feature>
<dbReference type="PANTHER" id="PTHR24058">
    <property type="entry name" value="DUAL SPECIFICITY PROTEIN KINASE"/>
    <property type="match status" value="1"/>
</dbReference>
<name>A0A507DFP3_9FUNG</name>
<feature type="compositionally biased region" description="Polar residues" evidence="7">
    <location>
        <begin position="535"/>
        <end position="569"/>
    </location>
</feature>
<evidence type="ECO:0000256" key="1">
    <source>
        <dbReference type="ARBA" id="ARBA00022527"/>
    </source>
</evidence>
<feature type="domain" description="Protein kinase" evidence="8">
    <location>
        <begin position="111"/>
        <end position="485"/>
    </location>
</feature>